<reference evidence="17" key="1">
    <citation type="submission" date="2025-08" db="UniProtKB">
        <authorList>
            <consortium name="RefSeq"/>
        </authorList>
    </citation>
    <scope>IDENTIFICATION</scope>
    <source>
        <tissue evidence="17">Whole sample</tissue>
    </source>
</reference>
<dbReference type="KEGG" id="cvn:111118285"/>
<evidence type="ECO:0000256" key="10">
    <source>
        <dbReference type="ARBA" id="ARBA00029753"/>
    </source>
</evidence>
<evidence type="ECO:0000256" key="8">
    <source>
        <dbReference type="ARBA" id="ARBA00022801"/>
    </source>
</evidence>
<evidence type="ECO:0000256" key="12">
    <source>
        <dbReference type="PROSITE-ProRule" id="PRU00803"/>
    </source>
</evidence>
<feature type="repeat" description="FG-GAP" evidence="12">
    <location>
        <begin position="707"/>
        <end position="773"/>
    </location>
</feature>
<keyword evidence="16" id="KW-1185">Reference proteome</keyword>
<keyword evidence="8" id="KW-0378">Hydrolase</keyword>
<comment type="catalytic activity">
    <reaction evidence="11">
        <text>a 6-(alpha-D-glucosaminyl)-1-(1,2-diacyl-sn-glycero-3-phospho)-1D-myo-inositol + H2O = 6-(alpha-D-glucosaminyl)-1D-myo-inositol + a 1,2-diacyl-sn-glycero-3-phosphate + H(+)</text>
        <dbReference type="Rhea" id="RHEA:10832"/>
        <dbReference type="ChEBI" id="CHEBI:15377"/>
        <dbReference type="ChEBI" id="CHEBI:15378"/>
        <dbReference type="ChEBI" id="CHEBI:57997"/>
        <dbReference type="ChEBI" id="CHEBI:58608"/>
        <dbReference type="ChEBI" id="CHEBI:58700"/>
        <dbReference type="EC" id="3.1.4.50"/>
    </reaction>
</comment>
<sequence>MPPSCVPMLFLTFGLITFQSDLVFACGGVTHRIIVERAKYSFRENSHYRKLMDLHQDALYGGAPYPDSFYDDICFKGKYHDISEDTHWGYFLNTTINYINKLPKPWNVATEKLFVFTMGFMSHQVADITWHSLGLDQGFLPTMGFMNFHGSYSNAHPVGDFGGDVWNAYGLLAKDDNLHPDKYWYVPVDDLFKIYQEFYGKIRIDKTTIELCSAQMLLAGIAEVLLGSEAFLAVANDTDFLIDNELEYFQGGLTDMASLTTRKWSDAITMIEKGVQACQVPHSTVFINCTKGAEKALDKLPRIKNLHYQKPKLYGLSLDDLIITPSLRGIKIQMTEELKAKIKEKKKKESLLQRKKPSSSVKSQPNFTTDFSTTRSYSQLGWSLVSKDLDADGNDDLVVGAPGHSTSDEPQRGRVYILYSGDTGLPTLSPFVDIDNVTLGYNRVLEGNTLEYSRFGDALAVLDVNLDGNMDIVVAASSLSYKGLLDYNGIIYVYFGSGVKRSWKVKPDLAITCQSKFCNLGASLTSLDINRDGRDDLVIGSPFASIKNRTQNGMVTALMSSKSLVSGMVLPVEKLSQSWMLFGNLSYSWFGHKLSVKKNQLLVSQPYYRVCKSCENYLSSDIQSVGRLNVYSFGQSFSSAPTLTISGRSRYEMVGYSSDIGDPFGNGSSILAVGSPGMDVEGRVYSSAEKFIQAGGVVLWDIHANMKEVARFTGDTRFSRFGSVVKFSDVNGDGIDDLMISAPIRNDNPTILINSRINGKVYVFYGGKDFPLNTATESPLCGPLSPCPEKVANLTLGYGLDLKTDFGRSLTVLRSKQNVQVVVSAPRNGDNFKSAAVKQSGNVYVYNIKSKT</sequence>
<evidence type="ECO:0000256" key="5">
    <source>
        <dbReference type="ARBA" id="ARBA00022525"/>
    </source>
</evidence>
<evidence type="ECO:0000256" key="14">
    <source>
        <dbReference type="SAM" id="SignalP"/>
    </source>
</evidence>
<name>A0A8B8CCH0_CRAVI</name>
<proteinExistence type="inferred from homology"/>
<keyword evidence="7" id="KW-0677">Repeat</keyword>
<evidence type="ECO:0000256" key="7">
    <source>
        <dbReference type="ARBA" id="ARBA00022737"/>
    </source>
</evidence>
<dbReference type="InterPro" id="IPR013519">
    <property type="entry name" value="Int_alpha_beta-p"/>
</dbReference>
<feature type="signal peptide" evidence="14">
    <location>
        <begin position="1"/>
        <end position="25"/>
    </location>
</feature>
<dbReference type="PANTHER" id="PTHR23221:SF7">
    <property type="entry name" value="PHOSPHATIDYLINOSITOL-GLYCAN-SPECIFIC PHOSPHOLIPASE D"/>
    <property type="match status" value="1"/>
</dbReference>
<feature type="domain" description="Phospholipase C/D" evidence="15">
    <location>
        <begin position="30"/>
        <end position="216"/>
    </location>
</feature>
<accession>A0A8B8CCH0</accession>
<evidence type="ECO:0000313" key="16">
    <source>
        <dbReference type="Proteomes" id="UP000694844"/>
    </source>
</evidence>
<dbReference type="EC" id="3.1.4.50" evidence="3"/>
<evidence type="ECO:0000256" key="2">
    <source>
        <dbReference type="ARBA" id="ARBA00008652"/>
    </source>
</evidence>
<evidence type="ECO:0000256" key="11">
    <source>
        <dbReference type="ARBA" id="ARBA00093237"/>
    </source>
</evidence>
<comment type="similarity">
    <text evidence="2">Belongs to the GPLD1 family.</text>
</comment>
<dbReference type="InterPro" id="IPR028994">
    <property type="entry name" value="Integrin_alpha_N"/>
</dbReference>
<dbReference type="Proteomes" id="UP000694844">
    <property type="component" value="Chromosome 2"/>
</dbReference>
<evidence type="ECO:0000256" key="3">
    <source>
        <dbReference type="ARBA" id="ARBA00012284"/>
    </source>
</evidence>
<evidence type="ECO:0000256" key="1">
    <source>
        <dbReference type="ARBA" id="ARBA00004613"/>
    </source>
</evidence>
<feature type="region of interest" description="Disordered" evidence="13">
    <location>
        <begin position="346"/>
        <end position="368"/>
    </location>
</feature>
<dbReference type="PRINTS" id="PR00718">
    <property type="entry name" value="PHPHLIPASED"/>
</dbReference>
<dbReference type="GO" id="GO:0005615">
    <property type="term" value="C:extracellular space"/>
    <property type="evidence" value="ECO:0007669"/>
    <property type="project" value="TreeGrafter"/>
</dbReference>
<evidence type="ECO:0000256" key="9">
    <source>
        <dbReference type="ARBA" id="ARBA00023180"/>
    </source>
</evidence>
<feature type="repeat" description="FG-GAP" evidence="12">
    <location>
        <begin position="366"/>
        <end position="427"/>
    </location>
</feature>
<feature type="repeat" description="FG-GAP" evidence="12">
    <location>
        <begin position="506"/>
        <end position="567"/>
    </location>
</feature>
<organism evidence="16 17">
    <name type="scientific">Crassostrea virginica</name>
    <name type="common">Eastern oyster</name>
    <dbReference type="NCBI Taxonomy" id="6565"/>
    <lineage>
        <taxon>Eukaryota</taxon>
        <taxon>Metazoa</taxon>
        <taxon>Spiralia</taxon>
        <taxon>Lophotrochozoa</taxon>
        <taxon>Mollusca</taxon>
        <taxon>Bivalvia</taxon>
        <taxon>Autobranchia</taxon>
        <taxon>Pteriomorphia</taxon>
        <taxon>Ostreida</taxon>
        <taxon>Ostreoidea</taxon>
        <taxon>Ostreidae</taxon>
        <taxon>Crassostrea</taxon>
    </lineage>
</organism>
<feature type="chain" id="PRO_5034143650" description="Phosphatidylinositol-glycan-specific phospholipase D" evidence="14">
    <location>
        <begin position="26"/>
        <end position="852"/>
    </location>
</feature>
<comment type="subcellular location">
    <subcellularLocation>
        <location evidence="1">Secreted</location>
    </subcellularLocation>
</comment>
<dbReference type="SUPFAM" id="SSF69318">
    <property type="entry name" value="Integrin alpha N-terminal domain"/>
    <property type="match status" value="2"/>
</dbReference>
<feature type="repeat" description="FG-GAP" evidence="12">
    <location>
        <begin position="442"/>
        <end position="503"/>
    </location>
</feature>
<gene>
    <name evidence="17" type="primary">LOC111118285</name>
</gene>
<dbReference type="RefSeq" id="XP_022313375.1">
    <property type="nucleotide sequence ID" value="XM_022457667.1"/>
</dbReference>
<dbReference type="GO" id="GO:0031012">
    <property type="term" value="C:extracellular matrix"/>
    <property type="evidence" value="ECO:0007669"/>
    <property type="project" value="TreeGrafter"/>
</dbReference>
<dbReference type="AlphaFoldDB" id="A0A8B8CCH0"/>
<dbReference type="Pfam" id="PF01839">
    <property type="entry name" value="FG-GAP"/>
    <property type="match status" value="4"/>
</dbReference>
<dbReference type="InterPro" id="IPR001028">
    <property type="entry name" value="Gprt_PLipase_D"/>
</dbReference>
<evidence type="ECO:0000259" key="15">
    <source>
        <dbReference type="Pfam" id="PF00882"/>
    </source>
</evidence>
<keyword evidence="9" id="KW-0325">Glycoprotein</keyword>
<keyword evidence="6 14" id="KW-0732">Signal</keyword>
<dbReference type="OrthoDB" id="5317514at2759"/>
<evidence type="ECO:0000256" key="6">
    <source>
        <dbReference type="ARBA" id="ARBA00022729"/>
    </source>
</evidence>
<keyword evidence="5" id="KW-0964">Secreted</keyword>
<dbReference type="InterPro" id="IPR029002">
    <property type="entry name" value="PLPC/GPLD1"/>
</dbReference>
<protein>
    <recommendedName>
        <fullName evidence="4">Phosphatidylinositol-glycan-specific phospholipase D</fullName>
        <ecNumber evidence="3">3.1.4.50</ecNumber>
    </recommendedName>
    <alternativeName>
        <fullName evidence="10">Glycosyl-phosphatidylinositol-specific phospholipase D</fullName>
    </alternativeName>
</protein>
<evidence type="ECO:0000256" key="13">
    <source>
        <dbReference type="SAM" id="MobiDB-lite"/>
    </source>
</evidence>
<evidence type="ECO:0000313" key="17">
    <source>
        <dbReference type="RefSeq" id="XP_022313375.1"/>
    </source>
</evidence>
<feature type="compositionally biased region" description="Polar residues" evidence="13">
    <location>
        <begin position="358"/>
        <end position="368"/>
    </location>
</feature>
<dbReference type="GO" id="GO:0004621">
    <property type="term" value="F:glycosylphosphatidylinositol phospholipase D activity"/>
    <property type="evidence" value="ECO:0007669"/>
    <property type="project" value="UniProtKB-EC"/>
</dbReference>
<dbReference type="PROSITE" id="PS51470">
    <property type="entry name" value="FG_GAP"/>
    <property type="match status" value="4"/>
</dbReference>
<dbReference type="InterPro" id="IPR013517">
    <property type="entry name" value="FG-GAP"/>
</dbReference>
<dbReference type="Pfam" id="PF00882">
    <property type="entry name" value="Zn_dep_PLPC"/>
    <property type="match status" value="1"/>
</dbReference>
<dbReference type="GeneID" id="111118285"/>
<dbReference type="PANTHER" id="PTHR23221">
    <property type="entry name" value="GLYCOSYLPHOSPHATIDYLINOSITOL PHOSPHOLIPASE D"/>
    <property type="match status" value="1"/>
</dbReference>
<dbReference type="SMART" id="SM00191">
    <property type="entry name" value="Int_alpha"/>
    <property type="match status" value="4"/>
</dbReference>
<evidence type="ECO:0000256" key="4">
    <source>
        <dbReference type="ARBA" id="ARBA00015988"/>
    </source>
</evidence>
<dbReference type="Gene3D" id="2.130.10.130">
    <property type="entry name" value="Integrin alpha, N-terminal"/>
    <property type="match status" value="3"/>
</dbReference>